<dbReference type="FunFam" id="3.10.110.10:FF:000005">
    <property type="entry name" value="NEDD8-conjugating enzyme Ubc12"/>
    <property type="match status" value="1"/>
</dbReference>
<protein>
    <recommendedName>
        <fullName evidence="9">NEDD8-conjugating enzyme UBC12</fullName>
        <ecNumber evidence="7">2.3.2.34</ecNumber>
    </recommendedName>
    <alternativeName>
        <fullName evidence="8">NEDD8-conjugating enzyme Ubc12</fullName>
    </alternativeName>
    <alternativeName>
        <fullName evidence="10">RUB1-conjugating enzyme</fullName>
    </alternativeName>
    <alternativeName>
        <fullName evidence="11">Ubiquitin carrier protein 12</fullName>
    </alternativeName>
</protein>
<evidence type="ECO:0000256" key="6">
    <source>
        <dbReference type="ARBA" id="ARBA00043698"/>
    </source>
</evidence>
<comment type="catalytic activity">
    <reaction evidence="6">
        <text>[E1 NEDD8-activating enzyme]-S-[NEDD8 protein]-yl-L-cysteine + [E2 NEDD8-conjugating enzyme]-L-cysteine = [E1 NEDD8-activating enzyme]-L-cysteine + [E2 NEDD8-conjugating enzyme]-S-[NEDD8-protein]-yl-L-cysteine.</text>
        <dbReference type="EC" id="2.3.2.34"/>
    </reaction>
</comment>
<feature type="domain" description="UBC core" evidence="15">
    <location>
        <begin position="113"/>
        <end position="257"/>
    </location>
</feature>
<feature type="compositionally biased region" description="Polar residues" evidence="14">
    <location>
        <begin position="1"/>
        <end position="10"/>
    </location>
</feature>
<dbReference type="PROSITE" id="PS50127">
    <property type="entry name" value="UBC_2"/>
    <property type="match status" value="1"/>
</dbReference>
<dbReference type="Pfam" id="PF00179">
    <property type="entry name" value="UQ_con"/>
    <property type="match status" value="1"/>
</dbReference>
<proteinExistence type="inferred from homology"/>
<gene>
    <name evidence="16" type="ordered locus">Ecym_8371</name>
</gene>
<feature type="compositionally biased region" description="Polar residues" evidence="14">
    <location>
        <begin position="79"/>
        <end position="91"/>
    </location>
</feature>
<evidence type="ECO:0000256" key="11">
    <source>
        <dbReference type="ARBA" id="ARBA00044315"/>
    </source>
</evidence>
<evidence type="ECO:0000256" key="2">
    <source>
        <dbReference type="ARBA" id="ARBA00022679"/>
    </source>
</evidence>
<evidence type="ECO:0000256" key="13">
    <source>
        <dbReference type="RuleBase" id="RU362109"/>
    </source>
</evidence>
<dbReference type="SUPFAM" id="SSF54495">
    <property type="entry name" value="UBC-like"/>
    <property type="match status" value="1"/>
</dbReference>
<feature type="active site" description="Glycyl thioester intermediate" evidence="12">
    <location>
        <position position="195"/>
    </location>
</feature>
<dbReference type="KEGG" id="erc:Ecym_8371"/>
<dbReference type="InParanoid" id="G8JXR8"/>
<dbReference type="PROSITE" id="PS00183">
    <property type="entry name" value="UBC_1"/>
    <property type="match status" value="1"/>
</dbReference>
<evidence type="ECO:0000259" key="15">
    <source>
        <dbReference type="PROSITE" id="PS50127"/>
    </source>
</evidence>
<name>G8JXR8_ERECY</name>
<evidence type="ECO:0000256" key="9">
    <source>
        <dbReference type="ARBA" id="ARBA00044092"/>
    </source>
</evidence>
<evidence type="ECO:0000256" key="5">
    <source>
        <dbReference type="ARBA" id="ARBA00022840"/>
    </source>
</evidence>
<dbReference type="CDD" id="cd23794">
    <property type="entry name" value="UBCc_UBE2F_UBE2M"/>
    <property type="match status" value="1"/>
</dbReference>
<accession>G8JXR8</accession>
<dbReference type="InterPro" id="IPR023313">
    <property type="entry name" value="UBQ-conjugating_AS"/>
</dbReference>
<dbReference type="eggNOG" id="KOG0420">
    <property type="taxonomic scope" value="Eukaryota"/>
</dbReference>
<dbReference type="Gene3D" id="3.10.110.10">
    <property type="entry name" value="Ubiquitin Conjugating Enzyme"/>
    <property type="match status" value="1"/>
</dbReference>
<feature type="region of interest" description="Disordered" evidence="14">
    <location>
        <begin position="1"/>
        <end position="105"/>
    </location>
</feature>
<dbReference type="Proteomes" id="UP000006790">
    <property type="component" value="Chromosome 8"/>
</dbReference>
<reference evidence="17" key="1">
    <citation type="journal article" date="2012" name="G3 (Bethesda)">
        <title>Pichia sorbitophila, an interspecies yeast hybrid reveals early steps of genome resolution following polyploidization.</title>
        <authorList>
            <person name="Leh Louis V."/>
            <person name="Despons L."/>
            <person name="Friedrich A."/>
            <person name="Martin T."/>
            <person name="Durrens P."/>
            <person name="Casaregola S."/>
            <person name="Neuveglise C."/>
            <person name="Fairhead C."/>
            <person name="Marck C."/>
            <person name="Cruz J.A."/>
            <person name="Straub M.L."/>
            <person name="Kugler V."/>
            <person name="Sacerdot C."/>
            <person name="Uzunov Z."/>
            <person name="Thierry A."/>
            <person name="Weiss S."/>
            <person name="Bleykasten C."/>
            <person name="De Montigny J."/>
            <person name="Jacques N."/>
            <person name="Jung P."/>
            <person name="Lemaire M."/>
            <person name="Mallet S."/>
            <person name="Morel G."/>
            <person name="Richard G.F."/>
            <person name="Sarkar A."/>
            <person name="Savel G."/>
            <person name="Schacherer J."/>
            <person name="Seret M.L."/>
            <person name="Talla E."/>
            <person name="Samson G."/>
            <person name="Jubin C."/>
            <person name="Poulain J."/>
            <person name="Vacherie B."/>
            <person name="Barbe V."/>
            <person name="Pelletier E."/>
            <person name="Sherman D.J."/>
            <person name="Westhof E."/>
            <person name="Weissenbach J."/>
            <person name="Baret P.V."/>
            <person name="Wincker P."/>
            <person name="Gaillardin C."/>
            <person name="Dujon B."/>
            <person name="Souciet J.L."/>
        </authorList>
    </citation>
    <scope>NUCLEOTIDE SEQUENCE [LARGE SCALE GENOMIC DNA]</scope>
    <source>
        <strain evidence="17">CBS 270.75 / DBVPG 7215 / KCTC 17166 / NRRL Y-17582</strain>
    </source>
</reference>
<evidence type="ECO:0000313" key="16">
    <source>
        <dbReference type="EMBL" id="AET41642.1"/>
    </source>
</evidence>
<keyword evidence="17" id="KW-1185">Reference proteome</keyword>
<evidence type="ECO:0000256" key="8">
    <source>
        <dbReference type="ARBA" id="ARBA00044084"/>
    </source>
</evidence>
<keyword evidence="2" id="KW-0808">Transferase</keyword>
<dbReference type="HOGENOM" id="CLU_1042172_0_0_1"/>
<evidence type="ECO:0000256" key="10">
    <source>
        <dbReference type="ARBA" id="ARBA00044279"/>
    </source>
</evidence>
<dbReference type="PANTHER" id="PTHR24068">
    <property type="entry name" value="UBIQUITIN-CONJUGATING ENZYME E2"/>
    <property type="match status" value="1"/>
</dbReference>
<dbReference type="GeneID" id="11469998"/>
<dbReference type="GO" id="GO:0005524">
    <property type="term" value="F:ATP binding"/>
    <property type="evidence" value="ECO:0007669"/>
    <property type="project" value="UniProtKB-UniRule"/>
</dbReference>
<dbReference type="InterPro" id="IPR000608">
    <property type="entry name" value="UBC"/>
</dbReference>
<dbReference type="EMBL" id="CP002504">
    <property type="protein sequence ID" value="AET41642.1"/>
    <property type="molecule type" value="Genomic_DNA"/>
</dbReference>
<keyword evidence="5 13" id="KW-0067">ATP-binding</keyword>
<organism evidence="16 17">
    <name type="scientific">Eremothecium cymbalariae (strain CBS 270.75 / DBVPG 7215 / KCTC 17166 / NRRL Y-17582)</name>
    <name type="common">Yeast</name>
    <dbReference type="NCBI Taxonomy" id="931890"/>
    <lineage>
        <taxon>Eukaryota</taxon>
        <taxon>Fungi</taxon>
        <taxon>Dikarya</taxon>
        <taxon>Ascomycota</taxon>
        <taxon>Saccharomycotina</taxon>
        <taxon>Saccharomycetes</taxon>
        <taxon>Saccharomycetales</taxon>
        <taxon>Saccharomycetaceae</taxon>
        <taxon>Eremothecium</taxon>
    </lineage>
</organism>
<dbReference type="AlphaFoldDB" id="G8JXR8"/>
<comment type="similarity">
    <text evidence="13">Belongs to the ubiquitin-conjugating enzyme family.</text>
</comment>
<evidence type="ECO:0000256" key="12">
    <source>
        <dbReference type="PROSITE-ProRule" id="PRU10133"/>
    </source>
</evidence>
<dbReference type="OrthoDB" id="10249039at2759"/>
<dbReference type="STRING" id="931890.G8JXR8"/>
<dbReference type="RefSeq" id="XP_003648459.1">
    <property type="nucleotide sequence ID" value="XM_003648411.1"/>
</dbReference>
<evidence type="ECO:0000256" key="14">
    <source>
        <dbReference type="SAM" id="MobiDB-lite"/>
    </source>
</evidence>
<keyword evidence="3 13" id="KW-0547">Nucleotide-binding</keyword>
<dbReference type="InterPro" id="IPR016135">
    <property type="entry name" value="UBQ-conjugating_enzyme/RWD"/>
</dbReference>
<keyword evidence="4 13" id="KW-0833">Ubl conjugation pathway</keyword>
<evidence type="ECO:0000256" key="7">
    <source>
        <dbReference type="ARBA" id="ARBA00044047"/>
    </source>
</evidence>
<dbReference type="FunCoup" id="G8JXR8">
    <property type="interactions" value="813"/>
</dbReference>
<evidence type="ECO:0000256" key="1">
    <source>
        <dbReference type="ARBA" id="ARBA00005032"/>
    </source>
</evidence>
<evidence type="ECO:0000313" key="17">
    <source>
        <dbReference type="Proteomes" id="UP000006790"/>
    </source>
</evidence>
<dbReference type="EC" id="2.3.2.34" evidence="7"/>
<evidence type="ECO:0000256" key="4">
    <source>
        <dbReference type="ARBA" id="ARBA00022786"/>
    </source>
</evidence>
<sequence>MIRKTNNCAQNKAPPHHISSFPCQNKHSDKKQWYAPTPTNHSLHPPPAFYSPPILTNLSSLRQKKAKTSSNPKKKQLEASRSPNPPHNNSGGAAAATTAAPDADHTTHAIAAAAKIRIDKDLTHLELPPTVSIETNSITSEATLYLRISPDEGFYKHGHFGFSVSFKDSYPIDPPIVKCLTTIYHPNIDYNGNICLNVLREDWTPVLDLQTIVIGLLFLFLEPNPKDPLNKHAAHTMVKDPFRFERNVLASMKGATIDNHNFDCLHT</sequence>
<comment type="pathway">
    <text evidence="1">Protein modification; protein neddylation.</text>
</comment>
<dbReference type="OMA" id="KWINFEE"/>
<dbReference type="SMART" id="SM00212">
    <property type="entry name" value="UBCc"/>
    <property type="match status" value="1"/>
</dbReference>
<dbReference type="GO" id="GO:0045116">
    <property type="term" value="P:protein neddylation"/>
    <property type="evidence" value="ECO:0007669"/>
    <property type="project" value="EnsemblFungi"/>
</dbReference>
<dbReference type="GO" id="GO:0061654">
    <property type="term" value="F:NEDD8 conjugating enzyme activity"/>
    <property type="evidence" value="ECO:0007669"/>
    <property type="project" value="UniProtKB-EC"/>
</dbReference>
<evidence type="ECO:0000256" key="3">
    <source>
        <dbReference type="ARBA" id="ARBA00022741"/>
    </source>
</evidence>